<dbReference type="GO" id="GO:0005524">
    <property type="term" value="F:ATP binding"/>
    <property type="evidence" value="ECO:0007669"/>
    <property type="project" value="InterPro"/>
</dbReference>
<dbReference type="SMART" id="SM00220">
    <property type="entry name" value="S_TKc"/>
    <property type="match status" value="1"/>
</dbReference>
<dbReference type="PROSITE" id="PS50011">
    <property type="entry name" value="PROTEIN_KINASE_DOM"/>
    <property type="match status" value="1"/>
</dbReference>
<dbReference type="InterPro" id="IPR011009">
    <property type="entry name" value="Kinase-like_dom_sf"/>
</dbReference>
<feature type="compositionally biased region" description="Basic and acidic residues" evidence="1">
    <location>
        <begin position="473"/>
        <end position="483"/>
    </location>
</feature>
<dbReference type="EMBL" id="HBIM01024351">
    <property type="protein sequence ID" value="CAE0421404.1"/>
    <property type="molecule type" value="Transcribed_RNA"/>
</dbReference>
<feature type="region of interest" description="Disordered" evidence="1">
    <location>
        <begin position="422"/>
        <end position="483"/>
    </location>
</feature>
<protein>
    <recommendedName>
        <fullName evidence="2">Protein kinase domain-containing protein</fullName>
    </recommendedName>
</protein>
<organism evidence="3">
    <name type="scientific">Amphora coffeiformis</name>
    <dbReference type="NCBI Taxonomy" id="265554"/>
    <lineage>
        <taxon>Eukaryota</taxon>
        <taxon>Sar</taxon>
        <taxon>Stramenopiles</taxon>
        <taxon>Ochrophyta</taxon>
        <taxon>Bacillariophyta</taxon>
        <taxon>Bacillariophyceae</taxon>
        <taxon>Bacillariophycidae</taxon>
        <taxon>Thalassiophysales</taxon>
        <taxon>Catenulaceae</taxon>
        <taxon>Amphora</taxon>
    </lineage>
</organism>
<dbReference type="AlphaFoldDB" id="A0A7S3PBW8"/>
<accession>A0A7S3PBW8</accession>
<name>A0A7S3PBW8_9STRA</name>
<dbReference type="PANTHER" id="PTHR44329">
    <property type="entry name" value="SERINE/THREONINE-PROTEIN KINASE TNNI3K-RELATED"/>
    <property type="match status" value="1"/>
</dbReference>
<dbReference type="Pfam" id="PF00069">
    <property type="entry name" value="Pkinase"/>
    <property type="match status" value="1"/>
</dbReference>
<dbReference type="GO" id="GO:0004674">
    <property type="term" value="F:protein serine/threonine kinase activity"/>
    <property type="evidence" value="ECO:0007669"/>
    <property type="project" value="TreeGrafter"/>
</dbReference>
<proteinExistence type="predicted"/>
<evidence type="ECO:0000256" key="1">
    <source>
        <dbReference type="SAM" id="MobiDB-lite"/>
    </source>
</evidence>
<sequence>MNHYLPKNNKLPADKISHFIRDYKGSLPIFFDSEVHAERMLGQGSFCAAWTIRQVHLYTDERAYRLPNQKNRQHLCERINAANKKRGSEKSKTPPLRCVVTKLRTDLLAQFDKYDRGQEDIKADLKILARIGTGEHPNIIELHGIGTSSIDHENNEKENNDGITFRPSFLILSRIRYTGEDLLLQWNEKRGMRVMQALTIDQENIHKLWLERMSLLADVADALAYIHSKRIIYLDLKPANVGTDYHGVVKLFDFGLAKLMEKEGHRLNKLWRLSGDCGTQRYMSPEVGKCKKYGHSADVYSLAIFMHQVLTLRTPYSNIPSSRSFKEQVFHKHVRPAMESAWPGRLRDLLQSMWQPDPLQRPTAAEVAKALDEMIKGPEEEFYPSAVFSKERWFPTKEQEATDDDLGPSSGGLFSKIRLFPATQGQEESSEEDLIPPGGLFSRNRWFPGKEQEDVSDEDPSPPGLFSKNRWFAAKEPEKAPGS</sequence>
<gene>
    <name evidence="3" type="ORF">ACOF00016_LOCUS18045</name>
</gene>
<evidence type="ECO:0000313" key="3">
    <source>
        <dbReference type="EMBL" id="CAE0421404.1"/>
    </source>
</evidence>
<dbReference type="SUPFAM" id="SSF56112">
    <property type="entry name" value="Protein kinase-like (PK-like)"/>
    <property type="match status" value="1"/>
</dbReference>
<dbReference type="InterPro" id="IPR051681">
    <property type="entry name" value="Ser/Thr_Kinases-Pseudokinases"/>
</dbReference>
<dbReference type="Gene3D" id="1.10.510.10">
    <property type="entry name" value="Transferase(Phosphotransferase) domain 1"/>
    <property type="match status" value="1"/>
</dbReference>
<reference evidence="3" key="1">
    <citation type="submission" date="2021-01" db="EMBL/GenBank/DDBJ databases">
        <authorList>
            <person name="Corre E."/>
            <person name="Pelletier E."/>
            <person name="Niang G."/>
            <person name="Scheremetjew M."/>
            <person name="Finn R."/>
            <person name="Kale V."/>
            <person name="Holt S."/>
            <person name="Cochrane G."/>
            <person name="Meng A."/>
            <person name="Brown T."/>
            <person name="Cohen L."/>
        </authorList>
    </citation>
    <scope>NUCLEOTIDE SEQUENCE</scope>
    <source>
        <strain evidence="3">CCMP127</strain>
    </source>
</reference>
<feature type="domain" description="Protein kinase" evidence="2">
    <location>
        <begin position="35"/>
        <end position="375"/>
    </location>
</feature>
<evidence type="ECO:0000259" key="2">
    <source>
        <dbReference type="PROSITE" id="PS50011"/>
    </source>
</evidence>
<dbReference type="InterPro" id="IPR000719">
    <property type="entry name" value="Prot_kinase_dom"/>
</dbReference>